<protein>
    <submittedName>
        <fullName evidence="1">Uncharacterized protein</fullName>
    </submittedName>
</protein>
<accession>A0A7G2JW59</accession>
<dbReference type="EMBL" id="ABFC01001186">
    <property type="protein sequence ID" value="EFA27698.1"/>
    <property type="molecule type" value="Genomic_DNA"/>
</dbReference>
<sequence>MALSISQIVNVQLNTMPKSAARKSFGIVALFTPEAGQAFADATTRYVYVENQRDVEQLFGTNSETAKAAQPFFAQSPRAKQF</sequence>
<dbReference type="InterPro" id="IPR021808">
    <property type="entry name" value="DUF3383"/>
</dbReference>
<gene>
    <name evidence="1" type="ORF">HAINFHK1212_1531</name>
</gene>
<organism evidence="1">
    <name type="scientific">Haemophilus influenzae HK1212</name>
    <dbReference type="NCBI Taxonomy" id="456482"/>
    <lineage>
        <taxon>Bacteria</taxon>
        <taxon>Pseudomonadati</taxon>
        <taxon>Pseudomonadota</taxon>
        <taxon>Gammaproteobacteria</taxon>
        <taxon>Pasteurellales</taxon>
        <taxon>Pasteurellaceae</taxon>
        <taxon>Haemophilus</taxon>
    </lineage>
</organism>
<dbReference type="Pfam" id="PF11863">
    <property type="entry name" value="DUF3383"/>
    <property type="match status" value="1"/>
</dbReference>
<name>A0A7G2JW59_HAEIF</name>
<evidence type="ECO:0000313" key="1">
    <source>
        <dbReference type="EMBL" id="EFA27698.1"/>
    </source>
</evidence>
<comment type="caution">
    <text evidence="1">The sequence shown here is derived from an EMBL/GenBank/DDBJ whole genome shotgun (WGS) entry which is preliminary data.</text>
</comment>
<reference evidence="1" key="1">
    <citation type="journal article" date="2010" name="Genomics">
        <title>Tracing phylogenomic events leading to diversity of Haemophilus influenzae and the emergence of Brazilian Purpuric Fever (BPF)-associated clones.</title>
        <authorList>
            <person name="Papazisi L."/>
            <person name="Ratnayake S."/>
            <person name="Remortel B.G."/>
            <person name="Bock G.R."/>
            <person name="Liang W."/>
            <person name="Saeed A.I."/>
            <person name="Liu J."/>
            <person name="Fleischmann R.D."/>
            <person name="Kilian M."/>
            <person name="Peterson S.N."/>
        </authorList>
    </citation>
    <scope>NUCLEOTIDE SEQUENCE [LARGE SCALE GENOMIC DNA]</scope>
    <source>
        <strain evidence="1">HK1212</strain>
    </source>
</reference>
<proteinExistence type="predicted"/>
<dbReference type="AlphaFoldDB" id="A0A7G2JW59"/>